<proteinExistence type="predicted"/>
<evidence type="ECO:0000313" key="2">
    <source>
        <dbReference type="Proteomes" id="UP000199256"/>
    </source>
</evidence>
<reference evidence="2" key="1">
    <citation type="submission" date="2016-10" db="EMBL/GenBank/DDBJ databases">
        <authorList>
            <person name="Varghese N."/>
            <person name="Submissions S."/>
        </authorList>
    </citation>
    <scope>NUCLEOTIDE SEQUENCE [LARGE SCALE GENOMIC DNA]</scope>
    <source>
        <strain evidence="2">DSM 241</strain>
    </source>
</reference>
<name>A0A1H7PYG4_9GAMM</name>
<dbReference type="AlphaFoldDB" id="A0A1H7PYG4"/>
<keyword evidence="2" id="KW-1185">Reference proteome</keyword>
<dbReference type="EMBL" id="FOAA01000015">
    <property type="protein sequence ID" value="SEL40484.1"/>
    <property type="molecule type" value="Genomic_DNA"/>
</dbReference>
<protein>
    <submittedName>
        <fullName evidence="1">Uncharacterized protein</fullName>
    </submittedName>
</protein>
<evidence type="ECO:0000313" key="1">
    <source>
        <dbReference type="EMBL" id="SEL40484.1"/>
    </source>
</evidence>
<gene>
    <name evidence="1" type="ORF">SAMN05444515_11555</name>
</gene>
<sequence>MRHPHAQSGFVTSVPPRDASLARASCLPLLTLPRLPR</sequence>
<organism evidence="1 2">
    <name type="scientific">Ectothiorhodospira marina</name>
    <dbReference type="NCBI Taxonomy" id="1396821"/>
    <lineage>
        <taxon>Bacteria</taxon>
        <taxon>Pseudomonadati</taxon>
        <taxon>Pseudomonadota</taxon>
        <taxon>Gammaproteobacteria</taxon>
        <taxon>Chromatiales</taxon>
        <taxon>Ectothiorhodospiraceae</taxon>
        <taxon>Ectothiorhodospira</taxon>
    </lineage>
</organism>
<accession>A0A1H7PYG4</accession>
<dbReference type="STRING" id="1396821.SAMN05444515_11555"/>
<dbReference type="Proteomes" id="UP000199256">
    <property type="component" value="Unassembled WGS sequence"/>
</dbReference>